<gene>
    <name evidence="1" type="ORF">LCGC14_1020160</name>
</gene>
<name>A0A0F9NJ98_9ZZZZ</name>
<dbReference type="EMBL" id="LAZR01004070">
    <property type="protein sequence ID" value="KKN12077.1"/>
    <property type="molecule type" value="Genomic_DNA"/>
</dbReference>
<protein>
    <submittedName>
        <fullName evidence="1">Uncharacterized protein</fullName>
    </submittedName>
</protein>
<comment type="caution">
    <text evidence="1">The sequence shown here is derived from an EMBL/GenBank/DDBJ whole genome shotgun (WGS) entry which is preliminary data.</text>
</comment>
<proteinExistence type="predicted"/>
<reference evidence="1" key="1">
    <citation type="journal article" date="2015" name="Nature">
        <title>Complex archaea that bridge the gap between prokaryotes and eukaryotes.</title>
        <authorList>
            <person name="Spang A."/>
            <person name="Saw J.H."/>
            <person name="Jorgensen S.L."/>
            <person name="Zaremba-Niedzwiedzka K."/>
            <person name="Martijn J."/>
            <person name="Lind A.E."/>
            <person name="van Eijk R."/>
            <person name="Schleper C."/>
            <person name="Guy L."/>
            <person name="Ettema T.J."/>
        </authorList>
    </citation>
    <scope>NUCLEOTIDE SEQUENCE</scope>
</reference>
<dbReference type="AlphaFoldDB" id="A0A0F9NJ98"/>
<sequence length="166" mass="20027">MLRLFPKKWFKCSKCGGIWKKGSTDEECAEEYKESFPNDPNREWPIEVICDDCYKELKPWLDELTPEERGVIEQEGLDELEIELHDKDISLEKIERKWFKKWRKEYPEDLKKLEKSFETSEEFEEDLEKITKIFAEKFMDHKYGHRLTIPKEEDKGVFGKLSEIEP</sequence>
<accession>A0A0F9NJ98</accession>
<evidence type="ECO:0000313" key="1">
    <source>
        <dbReference type="EMBL" id="KKN12077.1"/>
    </source>
</evidence>
<organism evidence="1">
    <name type="scientific">marine sediment metagenome</name>
    <dbReference type="NCBI Taxonomy" id="412755"/>
    <lineage>
        <taxon>unclassified sequences</taxon>
        <taxon>metagenomes</taxon>
        <taxon>ecological metagenomes</taxon>
    </lineage>
</organism>